<sequence>MHLRRRPGKVLWRKEASQRTDLGMSDGPALGGLDFNLISVAVKRPPAGRIYNQPAWHFSAVYSLCSPSKF</sequence>
<name>A0A6A6DUG7_9PEZI</name>
<proteinExistence type="predicted"/>
<reference evidence="1" key="1">
    <citation type="journal article" date="2020" name="Stud. Mycol.">
        <title>101 Dothideomycetes genomes: a test case for predicting lifestyles and emergence of pathogens.</title>
        <authorList>
            <person name="Haridas S."/>
            <person name="Albert R."/>
            <person name="Binder M."/>
            <person name="Bloem J."/>
            <person name="Labutti K."/>
            <person name="Salamov A."/>
            <person name="Andreopoulos B."/>
            <person name="Baker S."/>
            <person name="Barry K."/>
            <person name="Bills G."/>
            <person name="Bluhm B."/>
            <person name="Cannon C."/>
            <person name="Castanera R."/>
            <person name="Culley D."/>
            <person name="Daum C."/>
            <person name="Ezra D."/>
            <person name="Gonzalez J."/>
            <person name="Henrissat B."/>
            <person name="Kuo A."/>
            <person name="Liang C."/>
            <person name="Lipzen A."/>
            <person name="Lutzoni F."/>
            <person name="Magnuson J."/>
            <person name="Mondo S."/>
            <person name="Nolan M."/>
            <person name="Ohm R."/>
            <person name="Pangilinan J."/>
            <person name="Park H.-J."/>
            <person name="Ramirez L."/>
            <person name="Alfaro M."/>
            <person name="Sun H."/>
            <person name="Tritt A."/>
            <person name="Yoshinaga Y."/>
            <person name="Zwiers L.-H."/>
            <person name="Turgeon B."/>
            <person name="Goodwin S."/>
            <person name="Spatafora J."/>
            <person name="Crous P."/>
            <person name="Grigoriev I."/>
        </authorList>
    </citation>
    <scope>NUCLEOTIDE SEQUENCE</scope>
    <source>
        <strain evidence="1">CBS 207.26</strain>
    </source>
</reference>
<dbReference type="EMBL" id="ML994648">
    <property type="protein sequence ID" value="KAF2182415.1"/>
    <property type="molecule type" value="Genomic_DNA"/>
</dbReference>
<organism evidence="1 2">
    <name type="scientific">Zopfia rhizophila CBS 207.26</name>
    <dbReference type="NCBI Taxonomy" id="1314779"/>
    <lineage>
        <taxon>Eukaryota</taxon>
        <taxon>Fungi</taxon>
        <taxon>Dikarya</taxon>
        <taxon>Ascomycota</taxon>
        <taxon>Pezizomycotina</taxon>
        <taxon>Dothideomycetes</taxon>
        <taxon>Dothideomycetes incertae sedis</taxon>
        <taxon>Zopfiaceae</taxon>
        <taxon>Zopfia</taxon>
    </lineage>
</organism>
<evidence type="ECO:0000313" key="2">
    <source>
        <dbReference type="Proteomes" id="UP000800200"/>
    </source>
</evidence>
<protein>
    <submittedName>
        <fullName evidence="1">Uncharacterized protein</fullName>
    </submittedName>
</protein>
<dbReference type="AlphaFoldDB" id="A0A6A6DUG7"/>
<accession>A0A6A6DUG7</accession>
<gene>
    <name evidence="1" type="ORF">K469DRAFT_711996</name>
</gene>
<dbReference type="Proteomes" id="UP000800200">
    <property type="component" value="Unassembled WGS sequence"/>
</dbReference>
<evidence type="ECO:0000313" key="1">
    <source>
        <dbReference type="EMBL" id="KAF2182415.1"/>
    </source>
</evidence>
<keyword evidence="2" id="KW-1185">Reference proteome</keyword>